<feature type="coiled-coil region" evidence="1">
    <location>
        <begin position="300"/>
        <end position="334"/>
    </location>
</feature>
<dbReference type="PANTHER" id="PTHR36698">
    <property type="entry name" value="BLL5892 PROTEIN"/>
    <property type="match status" value="1"/>
</dbReference>
<dbReference type="Proteomes" id="UP000309550">
    <property type="component" value="Unassembled WGS sequence"/>
</dbReference>
<keyword evidence="2" id="KW-0472">Membrane</keyword>
<evidence type="ECO:0000313" key="5">
    <source>
        <dbReference type="Proteomes" id="UP000309550"/>
    </source>
</evidence>
<evidence type="ECO:0000256" key="1">
    <source>
        <dbReference type="SAM" id="Coils"/>
    </source>
</evidence>
<dbReference type="AlphaFoldDB" id="A0A5S3PDA7"/>
<reference evidence="4 5" key="1">
    <citation type="submission" date="2019-05" db="EMBL/GenBank/DDBJ databases">
        <title>Sulfitobacter sabulilitoris sp. nov., isolated from a marine sand.</title>
        <authorList>
            <person name="Yoon J.-H."/>
        </authorList>
    </citation>
    <scope>NUCLEOTIDE SEQUENCE [LARGE SCALE GENOMIC DNA]</scope>
    <source>
        <strain evidence="4 5">HSMS-29</strain>
    </source>
</reference>
<gene>
    <name evidence="4" type="ORF">FDT80_13435</name>
</gene>
<keyword evidence="2" id="KW-0812">Transmembrane</keyword>
<name>A0A5S3PDA7_9RHOB</name>
<dbReference type="InterPro" id="IPR003399">
    <property type="entry name" value="Mce/MlaD"/>
</dbReference>
<keyword evidence="2" id="KW-1133">Transmembrane helix</keyword>
<protein>
    <submittedName>
        <fullName evidence="4">MCE family protein</fullName>
    </submittedName>
</protein>
<feature type="transmembrane region" description="Helical" evidence="2">
    <location>
        <begin position="7"/>
        <end position="29"/>
    </location>
</feature>
<dbReference type="PANTHER" id="PTHR36698:SF2">
    <property type="entry name" value="MCE_MLAD DOMAIN-CONTAINING PROTEIN"/>
    <property type="match status" value="1"/>
</dbReference>
<evidence type="ECO:0000313" key="4">
    <source>
        <dbReference type="EMBL" id="TMM51748.1"/>
    </source>
</evidence>
<dbReference type="Pfam" id="PF02470">
    <property type="entry name" value="MlaD"/>
    <property type="match status" value="1"/>
</dbReference>
<evidence type="ECO:0000259" key="3">
    <source>
        <dbReference type="Pfam" id="PF02470"/>
    </source>
</evidence>
<comment type="caution">
    <text evidence="4">The sequence shown here is derived from an EMBL/GenBank/DDBJ whole genome shotgun (WGS) entry which is preliminary data.</text>
</comment>
<proteinExistence type="predicted"/>
<accession>A0A5S3PDA7</accession>
<keyword evidence="5" id="KW-1185">Reference proteome</keyword>
<keyword evidence="1" id="KW-0175">Coiled coil</keyword>
<feature type="domain" description="Mce/MlaD" evidence="3">
    <location>
        <begin position="39"/>
        <end position="115"/>
    </location>
</feature>
<dbReference type="OrthoDB" id="9808689at2"/>
<organism evidence="4 5">
    <name type="scientific">Sulfitobacter sabulilitoris</name>
    <dbReference type="NCBI Taxonomy" id="2562655"/>
    <lineage>
        <taxon>Bacteria</taxon>
        <taxon>Pseudomonadati</taxon>
        <taxon>Pseudomonadota</taxon>
        <taxon>Alphaproteobacteria</taxon>
        <taxon>Rhodobacterales</taxon>
        <taxon>Roseobacteraceae</taxon>
        <taxon>Sulfitobacter</taxon>
    </lineage>
</organism>
<sequence length="571" mass="60360">METRANFILIGAFTLMGILGTLGFFIWLASVEIDRQYATYGILFDDVSGLDPSGDVLFNGISVGKVIGLRIYEEDPSKVFTTVEIDATTPIRENTVAQLQSQGVTGVASISLSGGTPGSPELTAPDGGLPIIASRRSTVQTLVEEAPDLLNEATRLLDQFQALTGPENQAYVADILRNLANSSGRLDEALTDFSTVTETVRDATVQITRFTDRLDGIGAAVSTTLTRADEMLASARQAFDTADTALTTSTTAMDNAGGAFRQAEIILREQLPVILARVSQSVTSINAAVTDIRQRSGATLDGFSQTADLLNARLAELEQTLVEANQAFDAVTEASDSFDTLVDGDGTLLVAEARAVLSDAKSTLARIEAVMRDDVPNVVSDIRTGVATASAAVDRVAQDLTGLTGRFDPLATDAQQALTSASALFQRAQTTLDTVDRALTASETALASAEAAFDATTDAIDTDLGPVLSDIRTASDRISLAIEDVTRDVPAIAADLRALINRADGVVAQIEGAVAASAPAIGTFAQTGLPELTRFGSDARNLVSALNALVRRIERDPARFLLDNRVPEYRR</sequence>
<dbReference type="RefSeq" id="WP_138662821.1">
    <property type="nucleotide sequence ID" value="NZ_VANS01000003.1"/>
</dbReference>
<evidence type="ECO:0000256" key="2">
    <source>
        <dbReference type="SAM" id="Phobius"/>
    </source>
</evidence>
<dbReference type="EMBL" id="VANS01000003">
    <property type="protein sequence ID" value="TMM51748.1"/>
    <property type="molecule type" value="Genomic_DNA"/>
</dbReference>